<reference evidence="2" key="2">
    <citation type="journal article" date="2017" name="J. Anim. Genet.">
        <title>Multiple reference genome sequences of hot pepper reveal the massive evolution of plant disease resistance genes by retroduplication.</title>
        <authorList>
            <person name="Kim S."/>
            <person name="Park J."/>
            <person name="Yeom S.-I."/>
            <person name="Kim Y.-M."/>
            <person name="Seo E."/>
            <person name="Kim K.-T."/>
            <person name="Kim M.-S."/>
            <person name="Lee J.M."/>
            <person name="Cheong K."/>
            <person name="Shin H.-S."/>
            <person name="Kim S.-B."/>
            <person name="Han K."/>
            <person name="Lee J."/>
            <person name="Park M."/>
            <person name="Lee H.-A."/>
            <person name="Lee H.-Y."/>
            <person name="Lee Y."/>
            <person name="Oh S."/>
            <person name="Lee J.H."/>
            <person name="Choi E."/>
            <person name="Choi E."/>
            <person name="Lee S.E."/>
            <person name="Jeon J."/>
            <person name="Kim H."/>
            <person name="Choi G."/>
            <person name="Song H."/>
            <person name="Lee J."/>
            <person name="Lee S.-C."/>
            <person name="Kwon J.-K."/>
            <person name="Lee H.-Y."/>
            <person name="Koo N."/>
            <person name="Hong Y."/>
            <person name="Kim R.W."/>
            <person name="Kang W.-H."/>
            <person name="Huh J.H."/>
            <person name="Kang B.-C."/>
            <person name="Yang T.-J."/>
            <person name="Lee Y.-H."/>
            <person name="Bennetzen J.L."/>
            <person name="Choi D."/>
        </authorList>
    </citation>
    <scope>NUCLEOTIDE SEQUENCE [LARGE SCALE GENOMIC DNA]</scope>
    <source>
        <strain evidence="2">cv. PBC81</strain>
    </source>
</reference>
<gene>
    <name evidence="1" type="ORF">CQW23_17142</name>
</gene>
<dbReference type="STRING" id="33114.A0A2G2WD16"/>
<dbReference type="Proteomes" id="UP000224567">
    <property type="component" value="Unassembled WGS sequence"/>
</dbReference>
<proteinExistence type="predicted"/>
<dbReference type="AlphaFoldDB" id="A0A2G2WD16"/>
<name>A0A2G2WD16_CAPBA</name>
<evidence type="ECO:0000313" key="2">
    <source>
        <dbReference type="Proteomes" id="UP000224567"/>
    </source>
</evidence>
<protein>
    <submittedName>
        <fullName evidence="1">Uncharacterized protein</fullName>
    </submittedName>
</protein>
<organism evidence="1 2">
    <name type="scientific">Capsicum baccatum</name>
    <name type="common">Peruvian pepper</name>
    <dbReference type="NCBI Taxonomy" id="33114"/>
    <lineage>
        <taxon>Eukaryota</taxon>
        <taxon>Viridiplantae</taxon>
        <taxon>Streptophyta</taxon>
        <taxon>Embryophyta</taxon>
        <taxon>Tracheophyta</taxon>
        <taxon>Spermatophyta</taxon>
        <taxon>Magnoliopsida</taxon>
        <taxon>eudicotyledons</taxon>
        <taxon>Gunneridae</taxon>
        <taxon>Pentapetalae</taxon>
        <taxon>asterids</taxon>
        <taxon>lamiids</taxon>
        <taxon>Solanales</taxon>
        <taxon>Solanaceae</taxon>
        <taxon>Solanoideae</taxon>
        <taxon>Capsiceae</taxon>
        <taxon>Capsicum</taxon>
    </lineage>
</organism>
<reference evidence="1 2" key="1">
    <citation type="journal article" date="2017" name="Genome Biol.">
        <title>New reference genome sequences of hot pepper reveal the massive evolution of plant disease-resistance genes by retroduplication.</title>
        <authorList>
            <person name="Kim S."/>
            <person name="Park J."/>
            <person name="Yeom S.I."/>
            <person name="Kim Y.M."/>
            <person name="Seo E."/>
            <person name="Kim K.T."/>
            <person name="Kim M.S."/>
            <person name="Lee J.M."/>
            <person name="Cheong K."/>
            <person name="Shin H.S."/>
            <person name="Kim S.B."/>
            <person name="Han K."/>
            <person name="Lee J."/>
            <person name="Park M."/>
            <person name="Lee H.A."/>
            <person name="Lee H.Y."/>
            <person name="Lee Y."/>
            <person name="Oh S."/>
            <person name="Lee J.H."/>
            <person name="Choi E."/>
            <person name="Choi E."/>
            <person name="Lee S.E."/>
            <person name="Jeon J."/>
            <person name="Kim H."/>
            <person name="Choi G."/>
            <person name="Song H."/>
            <person name="Lee J."/>
            <person name="Lee S.C."/>
            <person name="Kwon J.K."/>
            <person name="Lee H.Y."/>
            <person name="Koo N."/>
            <person name="Hong Y."/>
            <person name="Kim R.W."/>
            <person name="Kang W.H."/>
            <person name="Huh J.H."/>
            <person name="Kang B.C."/>
            <person name="Yang T.J."/>
            <person name="Lee Y.H."/>
            <person name="Bennetzen J.L."/>
            <person name="Choi D."/>
        </authorList>
    </citation>
    <scope>NUCLEOTIDE SEQUENCE [LARGE SCALE GENOMIC DNA]</scope>
    <source>
        <strain evidence="2">cv. PBC81</strain>
    </source>
</reference>
<dbReference type="OrthoDB" id="1525874at2759"/>
<keyword evidence="2" id="KW-1185">Reference proteome</keyword>
<evidence type="ECO:0000313" key="1">
    <source>
        <dbReference type="EMBL" id="PHT43117.1"/>
    </source>
</evidence>
<accession>A0A2G2WD16</accession>
<sequence length="74" mass="8241">MPKRYTFMELAFLPDVSSLKTLAPGLNVTISKSNFSPILVSDAVEMTAPDIFVSKTFDIHGMSRTFKLEDNKLS</sequence>
<comment type="caution">
    <text evidence="1">The sequence shown here is derived from an EMBL/GenBank/DDBJ whole genome shotgun (WGS) entry which is preliminary data.</text>
</comment>
<dbReference type="EMBL" id="MLFT02000007">
    <property type="protein sequence ID" value="PHT43117.1"/>
    <property type="molecule type" value="Genomic_DNA"/>
</dbReference>